<dbReference type="AlphaFoldDB" id="A0A254NES0"/>
<comment type="caution">
    <text evidence="2">The sequence shown here is derived from an EMBL/GenBank/DDBJ whole genome shotgun (WGS) entry which is preliminary data.</text>
</comment>
<organism evidence="2 3">
    <name type="scientific">Roseateles puraquae</name>
    <dbReference type="NCBI Taxonomy" id="431059"/>
    <lineage>
        <taxon>Bacteria</taxon>
        <taxon>Pseudomonadati</taxon>
        <taxon>Pseudomonadota</taxon>
        <taxon>Betaproteobacteria</taxon>
        <taxon>Burkholderiales</taxon>
        <taxon>Sphaerotilaceae</taxon>
        <taxon>Roseateles</taxon>
    </lineage>
</organism>
<name>A0A254NES0_9BURK</name>
<gene>
    <name evidence="2" type="ORF">CDO81_14240</name>
</gene>
<feature type="region of interest" description="Disordered" evidence="1">
    <location>
        <begin position="143"/>
        <end position="173"/>
    </location>
</feature>
<proteinExistence type="predicted"/>
<accession>A0A254NES0</accession>
<dbReference type="Proteomes" id="UP000197446">
    <property type="component" value="Unassembled WGS sequence"/>
</dbReference>
<dbReference type="OrthoDB" id="7064156at2"/>
<evidence type="ECO:0000313" key="2">
    <source>
        <dbReference type="EMBL" id="OWR03643.1"/>
    </source>
</evidence>
<sequence>MSQLDASPAPAETPRSFGVFKPVGHVVISFPQESQADRAADALAGLGLAPGAVRHYSDREMLHQIDQDMAHASPLASVGQEMNLVRAHRVLAEKGYHWLLVYAADDEQAARIAAVARNCGAERAQHYGRFIIEELIERPGGLAQVAESPDRGLDAQTPSGLEGEAGELRKAEG</sequence>
<keyword evidence="3" id="KW-1185">Reference proteome</keyword>
<reference evidence="2 3" key="1">
    <citation type="journal article" date="2007" name="Int. J. Syst. Evol. Microbiol.">
        <title>Description of Pelomonas aquatica sp. nov. and Pelomonas puraquae sp. nov., isolated from industrial and haemodialysis water.</title>
        <authorList>
            <person name="Gomila M."/>
            <person name="Bowien B."/>
            <person name="Falsen E."/>
            <person name="Moore E.R."/>
            <person name="Lalucat J."/>
        </authorList>
    </citation>
    <scope>NUCLEOTIDE SEQUENCE [LARGE SCALE GENOMIC DNA]</scope>
    <source>
        <strain evidence="2 3">CCUG 52769</strain>
    </source>
</reference>
<protein>
    <submittedName>
        <fullName evidence="2">Uncharacterized protein</fullName>
    </submittedName>
</protein>
<dbReference type="EMBL" id="NISI01000005">
    <property type="protein sequence ID" value="OWR03643.1"/>
    <property type="molecule type" value="Genomic_DNA"/>
</dbReference>
<evidence type="ECO:0000256" key="1">
    <source>
        <dbReference type="SAM" id="MobiDB-lite"/>
    </source>
</evidence>
<dbReference type="RefSeq" id="WP_088483880.1">
    <property type="nucleotide sequence ID" value="NZ_NISI01000005.1"/>
</dbReference>
<evidence type="ECO:0000313" key="3">
    <source>
        <dbReference type="Proteomes" id="UP000197446"/>
    </source>
</evidence>